<evidence type="ECO:0000259" key="13">
    <source>
        <dbReference type="Pfam" id="PF16640"/>
    </source>
</evidence>
<comment type="similarity">
    <text evidence="1">Belongs to the peptidase M4 family.</text>
</comment>
<dbReference type="Gene3D" id="3.10.170.10">
    <property type="match status" value="1"/>
</dbReference>
<evidence type="ECO:0000256" key="7">
    <source>
        <dbReference type="ARBA" id="ARBA00023049"/>
    </source>
</evidence>
<evidence type="ECO:0000256" key="1">
    <source>
        <dbReference type="ARBA" id="ARBA00009388"/>
    </source>
</evidence>
<dbReference type="EMBL" id="BAAALG010000014">
    <property type="protein sequence ID" value="GAA1112653.1"/>
    <property type="molecule type" value="Genomic_DNA"/>
</dbReference>
<organism evidence="14 15">
    <name type="scientific">Nocardioides dubius</name>
    <dbReference type="NCBI Taxonomy" id="317019"/>
    <lineage>
        <taxon>Bacteria</taxon>
        <taxon>Bacillati</taxon>
        <taxon>Actinomycetota</taxon>
        <taxon>Actinomycetes</taxon>
        <taxon>Propionibacteriales</taxon>
        <taxon>Nocardioidaceae</taxon>
        <taxon>Nocardioides</taxon>
    </lineage>
</organism>
<proteinExistence type="inferred from homology"/>
<keyword evidence="3" id="KW-0479">Metal-binding</keyword>
<keyword evidence="2" id="KW-0645">Protease</keyword>
<dbReference type="PANTHER" id="PTHR33794">
    <property type="entry name" value="BACILLOLYSIN"/>
    <property type="match status" value="1"/>
</dbReference>
<dbReference type="PRINTS" id="PR00730">
    <property type="entry name" value="THERMOLYSIN"/>
</dbReference>
<dbReference type="Gene3D" id="3.50.30.30">
    <property type="match status" value="1"/>
</dbReference>
<dbReference type="PANTHER" id="PTHR33794:SF1">
    <property type="entry name" value="BACILLOLYSIN"/>
    <property type="match status" value="1"/>
</dbReference>
<dbReference type="Pfam" id="PF02225">
    <property type="entry name" value="PA"/>
    <property type="match status" value="1"/>
</dbReference>
<evidence type="ECO:0000259" key="11">
    <source>
        <dbReference type="Pfam" id="PF02868"/>
    </source>
</evidence>
<comment type="caution">
    <text evidence="14">The sequence shown here is derived from an EMBL/GenBank/DDBJ whole genome shotgun (WGS) entry which is preliminary data.</text>
</comment>
<evidence type="ECO:0000259" key="9">
    <source>
        <dbReference type="Pfam" id="PF01447"/>
    </source>
</evidence>
<evidence type="ECO:0000256" key="4">
    <source>
        <dbReference type="ARBA" id="ARBA00022729"/>
    </source>
</evidence>
<feature type="domain" description="PA" evidence="10">
    <location>
        <begin position="442"/>
        <end position="527"/>
    </location>
</feature>
<protein>
    <recommendedName>
        <fullName evidence="16">Zn-dependent metalloprotease</fullName>
    </recommendedName>
</protein>
<evidence type="ECO:0008006" key="16">
    <source>
        <dbReference type="Google" id="ProtNLM"/>
    </source>
</evidence>
<gene>
    <name evidence="14" type="ORF">GCM10009668_37970</name>
</gene>
<evidence type="ECO:0000313" key="15">
    <source>
        <dbReference type="Proteomes" id="UP001501581"/>
    </source>
</evidence>
<dbReference type="InterPro" id="IPR050728">
    <property type="entry name" value="Zinc_Metalloprotease_M4"/>
</dbReference>
<feature type="domain" description="Bacterial Ig-like" evidence="13">
    <location>
        <begin position="949"/>
        <end position="1032"/>
    </location>
</feature>
<dbReference type="InterPro" id="IPR001570">
    <property type="entry name" value="Peptidase_M4_C_domain"/>
</dbReference>
<evidence type="ECO:0000256" key="3">
    <source>
        <dbReference type="ARBA" id="ARBA00022723"/>
    </source>
</evidence>
<dbReference type="InterPro" id="IPR011096">
    <property type="entry name" value="FTP_domain"/>
</dbReference>
<feature type="domain" description="FTP" evidence="12">
    <location>
        <begin position="105"/>
        <end position="147"/>
    </location>
</feature>
<keyword evidence="15" id="KW-1185">Reference proteome</keyword>
<evidence type="ECO:0000259" key="10">
    <source>
        <dbReference type="Pfam" id="PF02225"/>
    </source>
</evidence>
<dbReference type="InterPro" id="IPR013856">
    <property type="entry name" value="Peptidase_M4_domain"/>
</dbReference>
<dbReference type="SUPFAM" id="SSF52025">
    <property type="entry name" value="PA domain"/>
    <property type="match status" value="1"/>
</dbReference>
<dbReference type="Gene3D" id="3.10.450.490">
    <property type="match status" value="1"/>
</dbReference>
<dbReference type="CDD" id="cd04818">
    <property type="entry name" value="PA_subtilisin_1"/>
    <property type="match status" value="1"/>
</dbReference>
<dbReference type="InterPro" id="IPR023612">
    <property type="entry name" value="Peptidase_M4"/>
</dbReference>
<evidence type="ECO:0000256" key="2">
    <source>
        <dbReference type="ARBA" id="ARBA00022670"/>
    </source>
</evidence>
<keyword evidence="4 8" id="KW-0732">Signal</keyword>
<feature type="domain" description="Peptidase M4 C-terminal" evidence="11">
    <location>
        <begin position="549"/>
        <end position="669"/>
    </location>
</feature>
<dbReference type="Pfam" id="PF01447">
    <property type="entry name" value="Peptidase_M4"/>
    <property type="match status" value="1"/>
</dbReference>
<feature type="domain" description="Peptidase M4" evidence="9">
    <location>
        <begin position="257"/>
        <end position="354"/>
    </location>
</feature>
<evidence type="ECO:0000313" key="14">
    <source>
        <dbReference type="EMBL" id="GAA1112653.1"/>
    </source>
</evidence>
<keyword evidence="7" id="KW-0482">Metalloprotease</keyword>
<evidence type="ECO:0000259" key="12">
    <source>
        <dbReference type="Pfam" id="PF07504"/>
    </source>
</evidence>
<dbReference type="Pfam" id="PF16640">
    <property type="entry name" value="Big_3_5"/>
    <property type="match status" value="1"/>
</dbReference>
<dbReference type="InterPro" id="IPR027268">
    <property type="entry name" value="Peptidase_M4/M1_CTD_sf"/>
</dbReference>
<feature type="signal peptide" evidence="8">
    <location>
        <begin position="1"/>
        <end position="32"/>
    </location>
</feature>
<keyword evidence="6" id="KW-0862">Zinc</keyword>
<evidence type="ECO:0000256" key="8">
    <source>
        <dbReference type="SAM" id="SignalP"/>
    </source>
</evidence>
<accession>A0ABP4EQB4</accession>
<evidence type="ECO:0000256" key="5">
    <source>
        <dbReference type="ARBA" id="ARBA00022801"/>
    </source>
</evidence>
<keyword evidence="5" id="KW-0378">Hydrolase</keyword>
<dbReference type="Proteomes" id="UP001501581">
    <property type="component" value="Unassembled WGS sequence"/>
</dbReference>
<dbReference type="RefSeq" id="WP_343996477.1">
    <property type="nucleotide sequence ID" value="NZ_BAAALG010000014.1"/>
</dbReference>
<dbReference type="Gene3D" id="2.60.40.10">
    <property type="entry name" value="Immunoglobulins"/>
    <property type="match status" value="1"/>
</dbReference>
<evidence type="ECO:0000256" key="6">
    <source>
        <dbReference type="ARBA" id="ARBA00022833"/>
    </source>
</evidence>
<dbReference type="InterPro" id="IPR013783">
    <property type="entry name" value="Ig-like_fold"/>
</dbReference>
<dbReference type="InterPro" id="IPR046450">
    <property type="entry name" value="PA_dom_sf"/>
</dbReference>
<dbReference type="InterPro" id="IPR032109">
    <property type="entry name" value="Big_3_5"/>
</dbReference>
<sequence length="1036" mass="109719">MRFLRQGFALTLVGAGLAAVPALTTATSSAAADDSTLVEQMRKNADTSALVQREAATGAVGFIRATNGGDLLPGNNGTPAAKADAYLDKYSTAFGAPRGQLQRESATKTQHGTVVNYTQSYKGVPVFGSLLRAHVDDAGNLTSVNGEAVPGLDLAVTPRFDKAAASERAVGMVKADPTGEKSAKVNTAGLKAKTTELMVYRTGLVKGERGTNELAWRVEVTNEKNIRDVVFLDAMTNKPLNRYSMIHNALDRALYEADEERNLTQVWGEGDEFPGALNQDQQNLVLSAGEAYWFFKNTFNRDSYDGEGARMNTINNDPAIQCPNANWNGSTTNYCNGVTSDDVVAHEWGHAYTEYTHGLIYQWQAGALNESYSDVWGETIDLINKREDEGEGDLYKKRPVNTCSTHSPGVPLLTITAPASIARDCLTGGASFGKQLDTTGISGEVVAPTDAAEEGGTTTDGCSAYDQDVTGKIVIVDRGLCAFTDKAVRATEEGAAALIIGNRDNSPIGMSGDDTTLVTTVSIGLDDREAIRSALAGGQKVTVTMKDNADTRTDSYRWLLSEKSTAFGGAIRDMWNPTCHGDPGKVSDAEYKCSTDDNGGVHGNSGVANHGYALLVDGGTYNGVTVNGIGLDKAANIYFTAMNEYQTPVSGFPDHADALDASCAQLTGKRIYKLSTKPSDRQAFNGTITATDCAQVRAMAKAVELRKDPVQCNFKPILNQPAGSPCGSGFKSRVAWSEDFEDGLEGWTQSAEFPDPAEDYKTFPWEATREAPEHDSWAAYAPDPAKYGDCIPGSDDYSSAASLESPEITVPDGAKPLFSFDHYVATELGFDGGLVRASVNGGDFSPVPEAAYLVNGPNDTMAAAPNNTSPIAGQPGFTGTDGNELKGSWGTTRIDVAALGAEAGDTVQFSFVMGRDGCNGFDGWYVDNAELTVCDALPPPVASKVKAVAKPTKIKKAGKSKVTVTVTAAGTTPTGKVTVMLKSKTLAKGTLSKGKVVLTIKGKQLKLGKNRLTVKYAGSATVKPGSTKVTITRKRG</sequence>
<dbReference type="Pfam" id="PF07504">
    <property type="entry name" value="FTP"/>
    <property type="match status" value="1"/>
</dbReference>
<name>A0ABP4EQB4_9ACTN</name>
<dbReference type="Pfam" id="PF02868">
    <property type="entry name" value="Peptidase_M4_C"/>
    <property type="match status" value="1"/>
</dbReference>
<dbReference type="SUPFAM" id="SSF55486">
    <property type="entry name" value="Metalloproteases ('zincins'), catalytic domain"/>
    <property type="match status" value="1"/>
</dbReference>
<reference evidence="15" key="1">
    <citation type="journal article" date="2019" name="Int. J. Syst. Evol. Microbiol.">
        <title>The Global Catalogue of Microorganisms (GCM) 10K type strain sequencing project: providing services to taxonomists for standard genome sequencing and annotation.</title>
        <authorList>
            <consortium name="The Broad Institute Genomics Platform"/>
            <consortium name="The Broad Institute Genome Sequencing Center for Infectious Disease"/>
            <person name="Wu L."/>
            <person name="Ma J."/>
        </authorList>
    </citation>
    <scope>NUCLEOTIDE SEQUENCE [LARGE SCALE GENOMIC DNA]</scope>
    <source>
        <strain evidence="15">JCM 13008</strain>
    </source>
</reference>
<dbReference type="InterPro" id="IPR003137">
    <property type="entry name" value="PA_domain"/>
</dbReference>
<dbReference type="Gene3D" id="1.10.390.10">
    <property type="entry name" value="Neutral Protease Domain 2"/>
    <property type="match status" value="2"/>
</dbReference>
<feature type="chain" id="PRO_5046375133" description="Zn-dependent metalloprotease" evidence="8">
    <location>
        <begin position="33"/>
        <end position="1036"/>
    </location>
</feature>